<organism evidence="1 2">
    <name type="scientific">Vibrio phage Vp_R1</name>
    <dbReference type="NCBI Taxonomy" id="2059867"/>
    <lineage>
        <taxon>Viruses</taxon>
        <taxon>Duplodnaviria</taxon>
        <taxon>Heunggongvirae</taxon>
        <taxon>Uroviricota</taxon>
        <taxon>Caudoviricetes</taxon>
        <taxon>Grimontviridae</taxon>
        <taxon>Dalianvirus</taxon>
        <taxon>Dalianvirus R1</taxon>
    </lineage>
</organism>
<evidence type="ECO:0000313" key="1">
    <source>
        <dbReference type="EMBL" id="AUG88399.1"/>
    </source>
</evidence>
<reference evidence="1 2" key="1">
    <citation type="submission" date="2017-12" db="EMBL/GenBank/DDBJ databases">
        <title>Genomic analysis of a novel phage Vp_R1 lytic to Vibrio parahaemolyticus.</title>
        <authorList>
            <person name="Ren H."/>
            <person name="Li Z."/>
        </authorList>
    </citation>
    <scope>NUCLEOTIDE SEQUENCE [LARGE SCALE GENOMIC DNA]</scope>
</reference>
<dbReference type="InterPro" id="IPR023292">
    <property type="entry name" value="NTP_PyroPHydrolase-like_dom_sf"/>
</dbReference>
<dbReference type="Gene3D" id="1.10.3420.10">
    <property type="entry name" value="putative ntp pyrophosphohydrolase like domain"/>
    <property type="match status" value="1"/>
</dbReference>
<sequence>MSNMKSLEKTMEWFSEAIPTPTLKTACVQIGCHIEEVAEMFEALGTEHVAKSLHDIAMNYKTCDVHAMENVLTLDREGMLDSVIDQTVTAAGISHMLKFDHLGALGEINGSNFSKFLDGKALFDENGKIKKGPNYYRPNLEPFVGKITYDYS</sequence>
<accession>A0A2H5BPZ1</accession>
<evidence type="ECO:0000313" key="2">
    <source>
        <dbReference type="Proteomes" id="UP000240283"/>
    </source>
</evidence>
<name>A0A2H5BPZ1_9CAUD</name>
<protein>
    <submittedName>
        <fullName evidence="1">Uncharacterized protein</fullName>
    </submittedName>
</protein>
<proteinExistence type="predicted"/>
<gene>
    <name evidence="1" type="ORF">VPR_035</name>
</gene>
<keyword evidence="2" id="KW-1185">Reference proteome</keyword>
<dbReference type="EMBL" id="MG603697">
    <property type="protein sequence ID" value="AUG88399.1"/>
    <property type="molecule type" value="Genomic_DNA"/>
</dbReference>
<dbReference type="Proteomes" id="UP000240283">
    <property type="component" value="Segment"/>
</dbReference>